<organism evidence="7 8">
    <name type="scientific">Trueperella bernardiae</name>
    <dbReference type="NCBI Taxonomy" id="59561"/>
    <lineage>
        <taxon>Bacteria</taxon>
        <taxon>Bacillati</taxon>
        <taxon>Actinomycetota</taxon>
        <taxon>Actinomycetes</taxon>
        <taxon>Actinomycetales</taxon>
        <taxon>Actinomycetaceae</taxon>
        <taxon>Trueperella</taxon>
    </lineage>
</organism>
<comment type="similarity">
    <text evidence="1">Belongs to the FemABX family.</text>
</comment>
<evidence type="ECO:0000313" key="8">
    <source>
        <dbReference type="Proteomes" id="UP000054404"/>
    </source>
</evidence>
<dbReference type="InterPro" id="IPR050644">
    <property type="entry name" value="PG_Glycine_Bridge_Synth"/>
</dbReference>
<dbReference type="PATRIC" id="fig|59561.3.peg.1031"/>
<dbReference type="Proteomes" id="UP000054404">
    <property type="component" value="Unassembled WGS sequence"/>
</dbReference>
<dbReference type="AlphaFoldDB" id="A0A0W1KJ09"/>
<keyword evidence="3" id="KW-0133">Cell shape</keyword>
<gene>
    <name evidence="7" type="primary">femX</name>
    <name evidence="7" type="ORF">AQZ59_01038</name>
</gene>
<reference evidence="7 8" key="1">
    <citation type="submission" date="2015-11" db="EMBL/GenBank/DDBJ databases">
        <title>Draft Genome Sequence of the Type Strain Trueperella bernardiae LCDC 89-0504T, Isolated from Blood Culture.</title>
        <authorList>
            <person name="Bernier A.-M."/>
            <person name="Bernard K."/>
        </authorList>
    </citation>
    <scope>NUCLEOTIDE SEQUENCE [LARGE SCALE GENOMIC DNA]</scope>
    <source>
        <strain evidence="7 8">LCDC 89-0504</strain>
    </source>
</reference>
<name>A0A0W1KJ09_9ACTO</name>
<dbReference type="GO" id="GO:0009252">
    <property type="term" value="P:peptidoglycan biosynthetic process"/>
    <property type="evidence" value="ECO:0007669"/>
    <property type="project" value="UniProtKB-KW"/>
</dbReference>
<evidence type="ECO:0000256" key="5">
    <source>
        <dbReference type="ARBA" id="ARBA00023315"/>
    </source>
</evidence>
<dbReference type="PANTHER" id="PTHR36174">
    <property type="entry name" value="LIPID II:GLYCINE GLYCYLTRANSFERASE"/>
    <property type="match status" value="1"/>
</dbReference>
<evidence type="ECO:0000256" key="2">
    <source>
        <dbReference type="ARBA" id="ARBA00022679"/>
    </source>
</evidence>
<dbReference type="InterPro" id="IPR003447">
    <property type="entry name" value="FEMABX"/>
</dbReference>
<dbReference type="OrthoDB" id="9793335at2"/>
<evidence type="ECO:0000256" key="4">
    <source>
        <dbReference type="ARBA" id="ARBA00022984"/>
    </source>
</evidence>
<dbReference type="GO" id="GO:0071555">
    <property type="term" value="P:cell wall organization"/>
    <property type="evidence" value="ECO:0007669"/>
    <property type="project" value="UniProtKB-KW"/>
</dbReference>
<comment type="caution">
    <text evidence="7">The sequence shown here is derived from an EMBL/GenBank/DDBJ whole genome shotgun (WGS) entry which is preliminary data.</text>
</comment>
<keyword evidence="2 7" id="KW-0808">Transferase</keyword>
<dbReference type="Gene3D" id="3.40.630.30">
    <property type="match status" value="2"/>
</dbReference>
<keyword evidence="5 7" id="KW-0012">Acyltransferase</keyword>
<dbReference type="PROSITE" id="PS51191">
    <property type="entry name" value="FEMABX"/>
    <property type="match status" value="1"/>
</dbReference>
<sequence length="418" mass="45941">MQFIEVPREEYDAFVASHPLCNVLQSSAWAEVKGWGHSLTGLRDDTGTLVAAGLVLKRHLPLGMSFWYMPHGPILDFEGPYLEVYLRELRAFAKKNRAVAVRIDPFVPVRKAPLAELPEHYDPRARHIGRRIESAGFKHLGFVMSLHESLQPRFMPVTFRPAELADAVPAPAGAAPAAQPGIPADAVAAYQATLPKKSRTLANNARNRFVEVTSGGADVLDEFLSVIEQTEEEKGIRLRSREYYEKILAAYEDDAKIYLATLDVDSAIATYTARRDADSAELAATPASAKKKRNRLQDSIASAAKNIAELEESGQRGRVTLAGVLMVRFGTSAEMLYAGTNRHFGNIPAQHLMWVVALGEGFASGLESVSLGGVDGSLTDSLMQFKSRFNPEIVEKIGEFQANISPLGRLVSYYLSRR</sequence>
<dbReference type="STRING" id="59561.AQZ59_01038"/>
<dbReference type="GO" id="GO:0016755">
    <property type="term" value="F:aminoacyltransferase activity"/>
    <property type="evidence" value="ECO:0007669"/>
    <property type="project" value="InterPro"/>
</dbReference>
<evidence type="ECO:0000256" key="1">
    <source>
        <dbReference type="ARBA" id="ARBA00009943"/>
    </source>
</evidence>
<keyword evidence="8" id="KW-1185">Reference proteome</keyword>
<evidence type="ECO:0000256" key="3">
    <source>
        <dbReference type="ARBA" id="ARBA00022960"/>
    </source>
</evidence>
<keyword evidence="4" id="KW-0573">Peptidoglycan synthesis</keyword>
<evidence type="ECO:0000313" key="7">
    <source>
        <dbReference type="EMBL" id="KTF04065.1"/>
    </source>
</evidence>
<dbReference type="GO" id="GO:0008360">
    <property type="term" value="P:regulation of cell shape"/>
    <property type="evidence" value="ECO:0007669"/>
    <property type="project" value="UniProtKB-KW"/>
</dbReference>
<accession>A0A0W1KJ09</accession>
<dbReference type="Pfam" id="PF02388">
    <property type="entry name" value="FemAB"/>
    <property type="match status" value="2"/>
</dbReference>
<dbReference type="SUPFAM" id="SSF55729">
    <property type="entry name" value="Acyl-CoA N-acyltransferases (Nat)"/>
    <property type="match status" value="2"/>
</dbReference>
<dbReference type="EMBL" id="LNIZ01000004">
    <property type="protein sequence ID" value="KTF04065.1"/>
    <property type="molecule type" value="Genomic_DNA"/>
</dbReference>
<keyword evidence="6" id="KW-0961">Cell wall biogenesis/degradation</keyword>
<dbReference type="PANTHER" id="PTHR36174:SF1">
    <property type="entry name" value="LIPID II:GLYCINE GLYCYLTRANSFERASE"/>
    <property type="match status" value="1"/>
</dbReference>
<protein>
    <submittedName>
        <fullName evidence="7">Lipid II:glycine glycyltransferase</fullName>
        <ecNumber evidence="7">2.3.2.16</ecNumber>
    </submittedName>
</protein>
<dbReference type="RefSeq" id="WP_062613603.1">
    <property type="nucleotide sequence ID" value="NZ_LNIZ01000004.1"/>
</dbReference>
<dbReference type="EC" id="2.3.2.16" evidence="7"/>
<proteinExistence type="inferred from homology"/>
<dbReference type="InterPro" id="IPR016181">
    <property type="entry name" value="Acyl_CoA_acyltransferase"/>
</dbReference>
<evidence type="ECO:0000256" key="6">
    <source>
        <dbReference type="ARBA" id="ARBA00023316"/>
    </source>
</evidence>